<keyword evidence="7" id="KW-0539">Nucleus</keyword>
<evidence type="ECO:0000256" key="1">
    <source>
        <dbReference type="ARBA" id="ARBA00004123"/>
    </source>
</evidence>
<dbReference type="SUPFAM" id="SSF160897">
    <property type="entry name" value="Taf5 N-terminal domain-like"/>
    <property type="match status" value="1"/>
</dbReference>
<dbReference type="Pfam" id="PF00400">
    <property type="entry name" value="WD40"/>
    <property type="match status" value="5"/>
</dbReference>
<dbReference type="PROSITE" id="PS50294">
    <property type="entry name" value="WD_REPEATS_REGION"/>
    <property type="match status" value="5"/>
</dbReference>
<feature type="repeat" description="WD" evidence="8">
    <location>
        <begin position="414"/>
        <end position="455"/>
    </location>
</feature>
<dbReference type="GO" id="GO:0005634">
    <property type="term" value="C:nucleus"/>
    <property type="evidence" value="ECO:0007669"/>
    <property type="project" value="UniProtKB-SubCell"/>
</dbReference>
<dbReference type="InterPro" id="IPR015943">
    <property type="entry name" value="WD40/YVTN_repeat-like_dom_sf"/>
</dbReference>
<dbReference type="InterPro" id="IPR020472">
    <property type="entry name" value="WD40_PAC1"/>
</dbReference>
<dbReference type="Gene3D" id="1.25.40.500">
    <property type="entry name" value="TFIID subunit TAF5, NTD2 domain"/>
    <property type="match status" value="1"/>
</dbReference>
<evidence type="ECO:0000256" key="8">
    <source>
        <dbReference type="PROSITE-ProRule" id="PRU00221"/>
    </source>
</evidence>
<name>A0A0K8SLM9_LYGHE</name>
<accession>A0A0K8SLM9</accession>
<keyword evidence="4" id="KW-0677">Repeat</keyword>
<dbReference type="InterPro" id="IPR019775">
    <property type="entry name" value="WD40_repeat_CS"/>
</dbReference>
<dbReference type="InterPro" id="IPR037264">
    <property type="entry name" value="TFIID_NTD2_sf"/>
</dbReference>
<dbReference type="Gene3D" id="2.130.10.10">
    <property type="entry name" value="YVTN repeat-like/Quinoprotein amine dehydrogenase"/>
    <property type="match status" value="2"/>
</dbReference>
<dbReference type="CDD" id="cd00200">
    <property type="entry name" value="WD40"/>
    <property type="match status" value="1"/>
</dbReference>
<evidence type="ECO:0000313" key="10">
    <source>
        <dbReference type="EMBL" id="JAG54252.1"/>
    </source>
</evidence>
<evidence type="ECO:0000256" key="5">
    <source>
        <dbReference type="ARBA" id="ARBA00023015"/>
    </source>
</evidence>
<dbReference type="InterPro" id="IPR036322">
    <property type="entry name" value="WD40_repeat_dom_sf"/>
</dbReference>
<feature type="domain" description="TFIID subunit TAF5 NTD2" evidence="9">
    <location>
        <begin position="62"/>
        <end position="186"/>
    </location>
</feature>
<organism evidence="10">
    <name type="scientific">Lygus hesperus</name>
    <name type="common">Western plant bug</name>
    <dbReference type="NCBI Taxonomy" id="30085"/>
    <lineage>
        <taxon>Eukaryota</taxon>
        <taxon>Metazoa</taxon>
        <taxon>Ecdysozoa</taxon>
        <taxon>Arthropoda</taxon>
        <taxon>Hexapoda</taxon>
        <taxon>Insecta</taxon>
        <taxon>Pterygota</taxon>
        <taxon>Neoptera</taxon>
        <taxon>Paraneoptera</taxon>
        <taxon>Hemiptera</taxon>
        <taxon>Heteroptera</taxon>
        <taxon>Panheteroptera</taxon>
        <taxon>Cimicomorpha</taxon>
        <taxon>Miridae</taxon>
        <taxon>Mirini</taxon>
        <taxon>Lygus</taxon>
    </lineage>
</organism>
<evidence type="ECO:0000256" key="3">
    <source>
        <dbReference type="ARBA" id="ARBA00022574"/>
    </source>
</evidence>
<reference evidence="10" key="1">
    <citation type="submission" date="2014-09" db="EMBL/GenBank/DDBJ databases">
        <authorList>
            <person name="Magalhaes I.L.F."/>
            <person name="Oliveira U."/>
            <person name="Santos F.R."/>
            <person name="Vidigal T.H.D.A."/>
            <person name="Brescovit A.D."/>
            <person name="Santos A.J."/>
        </authorList>
    </citation>
    <scope>NUCLEOTIDE SEQUENCE</scope>
</reference>
<feature type="repeat" description="WD" evidence="8">
    <location>
        <begin position="372"/>
        <end position="413"/>
    </location>
</feature>
<protein>
    <recommendedName>
        <fullName evidence="9">TFIID subunit TAF5 NTD2 domain-containing protein</fullName>
    </recommendedName>
</protein>
<comment type="similarity">
    <text evidence="2">Belongs to the WD repeat TAF5 family.</text>
</comment>
<evidence type="ECO:0000256" key="6">
    <source>
        <dbReference type="ARBA" id="ARBA00023163"/>
    </source>
</evidence>
<dbReference type="Pfam" id="PF04494">
    <property type="entry name" value="TFIID_NTD2"/>
    <property type="match status" value="1"/>
</dbReference>
<feature type="repeat" description="WD" evidence="8">
    <location>
        <begin position="499"/>
        <end position="534"/>
    </location>
</feature>
<dbReference type="InterPro" id="IPR001680">
    <property type="entry name" value="WD40_rpt"/>
</dbReference>
<dbReference type="PANTHER" id="PTHR19879">
    <property type="entry name" value="TRANSCRIPTION INITIATION FACTOR TFIID"/>
    <property type="match status" value="1"/>
</dbReference>
<dbReference type="InterPro" id="IPR007582">
    <property type="entry name" value="TFIID_NTD2"/>
</dbReference>
<feature type="repeat" description="WD" evidence="8">
    <location>
        <begin position="464"/>
        <end position="498"/>
    </location>
</feature>
<dbReference type="PROSITE" id="PS50082">
    <property type="entry name" value="WD_REPEATS_2"/>
    <property type="match status" value="5"/>
</dbReference>
<comment type="subcellular location">
    <subcellularLocation>
        <location evidence="1">Nucleus</location>
    </subcellularLocation>
</comment>
<evidence type="ECO:0000256" key="4">
    <source>
        <dbReference type="ARBA" id="ARBA00022737"/>
    </source>
</evidence>
<evidence type="ECO:0000259" key="9">
    <source>
        <dbReference type="Pfam" id="PF04494"/>
    </source>
</evidence>
<dbReference type="PROSITE" id="PS00678">
    <property type="entry name" value="WD_REPEATS_1"/>
    <property type="match status" value="3"/>
</dbReference>
<dbReference type="PANTHER" id="PTHR19879:SF5">
    <property type="entry name" value="WD REPEAT-CONTAINING PROTEIN 55 HOMOLOG"/>
    <property type="match status" value="1"/>
</dbReference>
<dbReference type="PRINTS" id="PR00320">
    <property type="entry name" value="GPROTEINBRPT"/>
</dbReference>
<keyword evidence="5" id="KW-0805">Transcription regulation</keyword>
<feature type="repeat" description="WD" evidence="8">
    <location>
        <begin position="330"/>
        <end position="363"/>
    </location>
</feature>
<evidence type="ECO:0000256" key="2">
    <source>
        <dbReference type="ARBA" id="ARBA00009435"/>
    </source>
</evidence>
<keyword evidence="6" id="KW-0804">Transcription</keyword>
<dbReference type="SUPFAM" id="SSF50978">
    <property type="entry name" value="WD40 repeat-like"/>
    <property type="match status" value="1"/>
</dbReference>
<evidence type="ECO:0000256" key="7">
    <source>
        <dbReference type="ARBA" id="ARBA00023242"/>
    </source>
</evidence>
<dbReference type="EMBL" id="GBRD01011572">
    <property type="protein sequence ID" value="JAG54252.1"/>
    <property type="molecule type" value="Transcribed_RNA"/>
</dbReference>
<proteinExistence type="inferred from homology"/>
<sequence length="571" mass="63790">MEVYEADELTTKLLNYFERRNYLSSEPQGFKEDEAEVARIIEELLFYHIQLLLKVSFIDLPTAERQFTKFVSWVSELGPDASAVDLKSCLMPLLCHIYLNCLPVHPKTACVKFLRVLSVNLVTDQWVQFMEQLLAVDNVQNLSAQPLIKSYREVRLELNLLPKAVVLLRKFLASNDLYVIIQVMRQWFRITVLTDDVLNCEEEPKDVDHDKPPRLEAFSSNDVKEEVIEDQAMADLLRDINGIRTQPTPPPPLLLYTAHRTEGIVCGSVSEDWKLAATGDMRSELKVWGLGETKLTPQLHDKFFSSIPINTHTEPIDNSAAAKDKQMWWLRGHSATVQDVAFLNDSDYLLSVSYDCTMRLWKLADFSCSVVYRGHSSPIWGVAVSPIANMVATASSDKTARVWNLDRTFPVRILGGHLQDVTCVAFHPNGSYVASGSPDKTVRLWSVTDGNMMRVFGGSGQGPVDALAFSPNGQFVASAGDDQFVWLWDLASGSVVCKLSGHTSRIISMAWNYDGSALSAAAHDGVVYLWNLDTPEACDGTIEPKKYITKCSILLSLRYSTKNALVGVGLS</sequence>
<keyword evidence="3 8" id="KW-0853">WD repeat</keyword>
<dbReference type="SMART" id="SM00320">
    <property type="entry name" value="WD40"/>
    <property type="match status" value="6"/>
</dbReference>
<dbReference type="AlphaFoldDB" id="A0A0K8SLM9"/>